<feature type="transmembrane region" description="Helical" evidence="5">
    <location>
        <begin position="45"/>
        <end position="66"/>
    </location>
</feature>
<protein>
    <submittedName>
        <fullName evidence="7">Sterol desaturase family protein</fullName>
    </submittedName>
</protein>
<dbReference type="GO" id="GO:0016491">
    <property type="term" value="F:oxidoreductase activity"/>
    <property type="evidence" value="ECO:0007669"/>
    <property type="project" value="InterPro"/>
</dbReference>
<evidence type="ECO:0000313" key="8">
    <source>
        <dbReference type="Proteomes" id="UP000464262"/>
    </source>
</evidence>
<keyword evidence="4 5" id="KW-0472">Membrane</keyword>
<dbReference type="AlphaFoldDB" id="A0A7Z2T394"/>
<name>A0A7Z2T394_9VIBR</name>
<dbReference type="KEGG" id="vas:GT360_07475"/>
<dbReference type="GO" id="GO:0008610">
    <property type="term" value="P:lipid biosynthetic process"/>
    <property type="evidence" value="ECO:0007669"/>
    <property type="project" value="InterPro"/>
</dbReference>
<dbReference type="InterPro" id="IPR006694">
    <property type="entry name" value="Fatty_acid_hydroxylase"/>
</dbReference>
<sequence>MEIESIRFGFFIGILFICTVWEIIVPKRSLTQSKWFRWSNNLGLVALNGLLLKITLPLLAIDVALVTEDQGFGVFNWLSLPLWLSVPITVFVLDCVIYWQHRLFHQVPLLWKLHRMHHSDQDIDVTTGARFHPIEIVLSMLIKIVAVAIIGAPAIAVLIFEILLNGSAMFNHSNARLSTDLDRLLRTAIVTPDMHRVHHSTIRKECDSNYGFFLSIWDRCFGSYIDQPQHGHQGMQIGVDRFRARNEQRIDKMLTQPFRSK</sequence>
<evidence type="ECO:0000256" key="4">
    <source>
        <dbReference type="ARBA" id="ARBA00023136"/>
    </source>
</evidence>
<evidence type="ECO:0000256" key="5">
    <source>
        <dbReference type="SAM" id="Phobius"/>
    </source>
</evidence>
<keyword evidence="8" id="KW-1185">Reference proteome</keyword>
<dbReference type="RefSeq" id="WP_164648262.1">
    <property type="nucleotide sequence ID" value="NZ_CP047475.1"/>
</dbReference>
<evidence type="ECO:0000256" key="2">
    <source>
        <dbReference type="ARBA" id="ARBA00022692"/>
    </source>
</evidence>
<feature type="transmembrane region" description="Helical" evidence="5">
    <location>
        <begin position="78"/>
        <end position="99"/>
    </location>
</feature>
<dbReference type="InterPro" id="IPR050307">
    <property type="entry name" value="Sterol_Desaturase_Related"/>
</dbReference>
<accession>A0A7Z2T394</accession>
<dbReference type="Proteomes" id="UP000464262">
    <property type="component" value="Chromosome 1"/>
</dbReference>
<evidence type="ECO:0000259" key="6">
    <source>
        <dbReference type="Pfam" id="PF04116"/>
    </source>
</evidence>
<dbReference type="EMBL" id="CP047475">
    <property type="protein sequence ID" value="QIA63368.1"/>
    <property type="molecule type" value="Genomic_DNA"/>
</dbReference>
<keyword evidence="2 5" id="KW-0812">Transmembrane</keyword>
<evidence type="ECO:0000256" key="1">
    <source>
        <dbReference type="ARBA" id="ARBA00004370"/>
    </source>
</evidence>
<reference evidence="7 8" key="1">
    <citation type="submission" date="2020-01" db="EMBL/GenBank/DDBJ databases">
        <title>Whole genome and functional gene identification of agarase of Vibrio HN897.</title>
        <authorList>
            <person name="Liu Y."/>
            <person name="Zhao Z."/>
        </authorList>
    </citation>
    <scope>NUCLEOTIDE SEQUENCE [LARGE SCALE GENOMIC DNA]</scope>
    <source>
        <strain evidence="7 8">HN897</strain>
    </source>
</reference>
<keyword evidence="3 5" id="KW-1133">Transmembrane helix</keyword>
<organism evidence="7 8">
    <name type="scientific">Vibrio astriarenae</name>
    <dbReference type="NCBI Taxonomy" id="1481923"/>
    <lineage>
        <taxon>Bacteria</taxon>
        <taxon>Pseudomonadati</taxon>
        <taxon>Pseudomonadota</taxon>
        <taxon>Gammaproteobacteria</taxon>
        <taxon>Vibrionales</taxon>
        <taxon>Vibrionaceae</taxon>
        <taxon>Vibrio</taxon>
    </lineage>
</organism>
<feature type="transmembrane region" description="Helical" evidence="5">
    <location>
        <begin position="140"/>
        <end position="164"/>
    </location>
</feature>
<feature type="transmembrane region" description="Helical" evidence="5">
    <location>
        <begin position="6"/>
        <end position="24"/>
    </location>
</feature>
<comment type="subcellular location">
    <subcellularLocation>
        <location evidence="1">Membrane</location>
    </subcellularLocation>
</comment>
<dbReference type="GO" id="GO:0005506">
    <property type="term" value="F:iron ion binding"/>
    <property type="evidence" value="ECO:0007669"/>
    <property type="project" value="InterPro"/>
</dbReference>
<dbReference type="PANTHER" id="PTHR11863">
    <property type="entry name" value="STEROL DESATURASE"/>
    <property type="match status" value="1"/>
</dbReference>
<dbReference type="GO" id="GO:0016020">
    <property type="term" value="C:membrane"/>
    <property type="evidence" value="ECO:0007669"/>
    <property type="project" value="UniProtKB-SubCell"/>
</dbReference>
<proteinExistence type="predicted"/>
<evidence type="ECO:0000313" key="7">
    <source>
        <dbReference type="EMBL" id="QIA63368.1"/>
    </source>
</evidence>
<evidence type="ECO:0000256" key="3">
    <source>
        <dbReference type="ARBA" id="ARBA00022989"/>
    </source>
</evidence>
<feature type="domain" description="Fatty acid hydroxylase" evidence="6">
    <location>
        <begin position="88"/>
        <end position="223"/>
    </location>
</feature>
<dbReference type="Pfam" id="PF04116">
    <property type="entry name" value="FA_hydroxylase"/>
    <property type="match status" value="1"/>
</dbReference>
<gene>
    <name evidence="7" type="ORF">GT360_07475</name>
</gene>